<sequence>METLKDASGIQIKKGRYIKMTSSKKVTGSVRPRPNKDHVTHYDITIELGRDPLTGKRKRVSFRADTTNREEAEAMLIMKKAEYLQGEMLMPSEKTVAGFLDEYLRDYVKIQSSPATVRDYESVIERYLKPMFGKIKLQKLQKSHVQQVYNQWRQKSNASDNPLKASTVKHINRIFKAALNVAVELEYIKKNPTNHIKIGKDLDDHDLDVYTVEEIKELQKAVKGTDMELPVALLFDCIMRRGELLGLSFSDIDFENKTVTIRHSFVESADSKCPVLKDCKTDGSYRKLVVSDYTIKLLKKQRLLYKTNRMKYGKEFENSNRVICQENGKPFLPKSFTYKWMRTLKKYGLRHIKLHGTRHSAISLLLTQGIPLHIVQKRAGHKDPKITLSVYSHVAQDDQNLVADKLSDVLFPAVNQ</sequence>
<comment type="caution">
    <text evidence="9">The sequence shown here is derived from an EMBL/GenBank/DDBJ whole genome shotgun (WGS) entry which is preliminary data.</text>
</comment>
<dbReference type="PANTHER" id="PTHR30349">
    <property type="entry name" value="PHAGE INTEGRASE-RELATED"/>
    <property type="match status" value="1"/>
</dbReference>
<dbReference type="GO" id="GO:0006310">
    <property type="term" value="P:DNA recombination"/>
    <property type="evidence" value="ECO:0007669"/>
    <property type="project" value="UniProtKB-KW"/>
</dbReference>
<keyword evidence="4 6" id="KW-0238">DNA-binding</keyword>
<protein>
    <submittedName>
        <fullName evidence="9">Site-specific integrase</fullName>
    </submittedName>
</protein>
<dbReference type="InterPro" id="IPR050090">
    <property type="entry name" value="Tyrosine_recombinase_XerCD"/>
</dbReference>
<keyword evidence="10" id="KW-1185">Reference proteome</keyword>
<gene>
    <name evidence="9" type="ORF">EBB54_18655</name>
</gene>
<dbReference type="SUPFAM" id="SSF56349">
    <property type="entry name" value="DNA breaking-rejoining enzymes"/>
    <property type="match status" value="1"/>
</dbReference>
<comment type="similarity">
    <text evidence="2">Belongs to the 'phage' integrase family.</text>
</comment>
<dbReference type="GO" id="GO:0003677">
    <property type="term" value="F:DNA binding"/>
    <property type="evidence" value="ECO:0007669"/>
    <property type="project" value="UniProtKB-UniRule"/>
</dbReference>
<dbReference type="InterPro" id="IPR002104">
    <property type="entry name" value="Integrase_catalytic"/>
</dbReference>
<evidence type="ECO:0000259" key="8">
    <source>
        <dbReference type="PROSITE" id="PS51900"/>
    </source>
</evidence>
<reference evidence="9" key="1">
    <citation type="submission" date="2018-10" db="EMBL/GenBank/DDBJ databases">
        <title>Schaedlerella arabinophila gen. nov. sp. nov., isolated from the mouse intestinal tract and comparative analysis with the genome of the closely related altered Schaedler flora strain ASF502.</title>
        <authorList>
            <person name="Miyake S."/>
            <person name="Soh M."/>
            <person name="Seedorf H."/>
        </authorList>
    </citation>
    <scope>NUCLEOTIDE SEQUENCE [LARGE SCALE GENOMIC DNA]</scope>
    <source>
        <strain evidence="9">DSM 106076</strain>
    </source>
</reference>
<dbReference type="EMBL" id="RHJS01000002">
    <property type="protein sequence ID" value="RRK33135.1"/>
    <property type="molecule type" value="Genomic_DNA"/>
</dbReference>
<name>A0A3R8JQR1_9FIRM</name>
<dbReference type="Pfam" id="PF14659">
    <property type="entry name" value="Phage_int_SAM_3"/>
    <property type="match status" value="1"/>
</dbReference>
<dbReference type="CDD" id="cd01189">
    <property type="entry name" value="INT_ICEBs1_C_like"/>
    <property type="match status" value="1"/>
</dbReference>
<proteinExistence type="inferred from homology"/>
<evidence type="ECO:0000256" key="5">
    <source>
        <dbReference type="ARBA" id="ARBA00023172"/>
    </source>
</evidence>
<dbReference type="PROSITE" id="PS51898">
    <property type="entry name" value="TYR_RECOMBINASE"/>
    <property type="match status" value="1"/>
</dbReference>
<dbReference type="InterPro" id="IPR004107">
    <property type="entry name" value="Integrase_SAM-like_N"/>
</dbReference>
<dbReference type="Gene3D" id="1.10.443.10">
    <property type="entry name" value="Intergrase catalytic core"/>
    <property type="match status" value="1"/>
</dbReference>
<dbReference type="InterPro" id="IPR010998">
    <property type="entry name" value="Integrase_recombinase_N"/>
</dbReference>
<dbReference type="InterPro" id="IPR044068">
    <property type="entry name" value="CB"/>
</dbReference>
<dbReference type="Proteomes" id="UP000274920">
    <property type="component" value="Unassembled WGS sequence"/>
</dbReference>
<dbReference type="InterPro" id="IPR011010">
    <property type="entry name" value="DNA_brk_join_enz"/>
</dbReference>
<dbReference type="PROSITE" id="PS51900">
    <property type="entry name" value="CB"/>
    <property type="match status" value="1"/>
</dbReference>
<evidence type="ECO:0000259" key="7">
    <source>
        <dbReference type="PROSITE" id="PS51898"/>
    </source>
</evidence>
<dbReference type="Gene3D" id="1.10.150.130">
    <property type="match status" value="1"/>
</dbReference>
<evidence type="ECO:0000313" key="9">
    <source>
        <dbReference type="EMBL" id="RRK33135.1"/>
    </source>
</evidence>
<accession>A0A3R8JQR1</accession>
<dbReference type="Pfam" id="PF00589">
    <property type="entry name" value="Phage_integrase"/>
    <property type="match status" value="1"/>
</dbReference>
<dbReference type="InterPro" id="IPR013762">
    <property type="entry name" value="Integrase-like_cat_sf"/>
</dbReference>
<keyword evidence="5" id="KW-0233">DNA recombination</keyword>
<evidence type="ECO:0000256" key="6">
    <source>
        <dbReference type="PROSITE-ProRule" id="PRU01248"/>
    </source>
</evidence>
<dbReference type="PANTHER" id="PTHR30349:SF64">
    <property type="entry name" value="PROPHAGE INTEGRASE INTD-RELATED"/>
    <property type="match status" value="1"/>
</dbReference>
<comment type="function">
    <text evidence="1">Site-specific tyrosine recombinase, which acts by catalyzing the cutting and rejoining of the recombining DNA molecules.</text>
</comment>
<dbReference type="AlphaFoldDB" id="A0A3R8JQR1"/>
<feature type="domain" description="Core-binding (CB)" evidence="8">
    <location>
        <begin position="98"/>
        <end position="183"/>
    </location>
</feature>
<evidence type="ECO:0000256" key="1">
    <source>
        <dbReference type="ARBA" id="ARBA00003283"/>
    </source>
</evidence>
<evidence type="ECO:0000256" key="4">
    <source>
        <dbReference type="ARBA" id="ARBA00023125"/>
    </source>
</evidence>
<evidence type="ECO:0000256" key="2">
    <source>
        <dbReference type="ARBA" id="ARBA00008857"/>
    </source>
</evidence>
<dbReference type="GO" id="GO:0015074">
    <property type="term" value="P:DNA integration"/>
    <property type="evidence" value="ECO:0007669"/>
    <property type="project" value="UniProtKB-KW"/>
</dbReference>
<evidence type="ECO:0000313" key="10">
    <source>
        <dbReference type="Proteomes" id="UP000274920"/>
    </source>
</evidence>
<dbReference type="RefSeq" id="WP_125128476.1">
    <property type="nucleotide sequence ID" value="NZ_RHJS01000002.1"/>
</dbReference>
<feature type="domain" description="Tyr recombinase" evidence="7">
    <location>
        <begin position="205"/>
        <end position="404"/>
    </location>
</feature>
<keyword evidence="3" id="KW-0229">DNA integration</keyword>
<evidence type="ECO:0000256" key="3">
    <source>
        <dbReference type="ARBA" id="ARBA00022908"/>
    </source>
</evidence>
<organism evidence="9 10">
    <name type="scientific">Schaedlerella arabinosiphila</name>
    <dbReference type="NCBI Taxonomy" id="2044587"/>
    <lineage>
        <taxon>Bacteria</taxon>
        <taxon>Bacillati</taxon>
        <taxon>Bacillota</taxon>
        <taxon>Clostridia</taxon>
        <taxon>Lachnospirales</taxon>
        <taxon>Lachnospiraceae</taxon>
        <taxon>Schaedlerella</taxon>
    </lineage>
</organism>